<keyword evidence="5" id="KW-0805">Transcription regulation</keyword>
<organism evidence="12 13">
    <name type="scientific">Patella caerulea</name>
    <name type="common">Rayed Mediterranean limpet</name>
    <dbReference type="NCBI Taxonomy" id="87958"/>
    <lineage>
        <taxon>Eukaryota</taxon>
        <taxon>Metazoa</taxon>
        <taxon>Spiralia</taxon>
        <taxon>Lophotrochozoa</taxon>
        <taxon>Mollusca</taxon>
        <taxon>Gastropoda</taxon>
        <taxon>Patellogastropoda</taxon>
        <taxon>Patelloidea</taxon>
        <taxon>Patellidae</taxon>
        <taxon>Patella</taxon>
    </lineage>
</organism>
<dbReference type="GO" id="GO:0003677">
    <property type="term" value="F:DNA binding"/>
    <property type="evidence" value="ECO:0007669"/>
    <property type="project" value="UniProtKB-KW"/>
</dbReference>
<dbReference type="InterPro" id="IPR052035">
    <property type="entry name" value="ZnF_BED_domain_contain"/>
</dbReference>
<dbReference type="EMBL" id="JAZGQO010000011">
    <property type="protein sequence ID" value="KAK6174430.1"/>
    <property type="molecule type" value="Genomic_DNA"/>
</dbReference>
<dbReference type="GO" id="GO:0005634">
    <property type="term" value="C:nucleus"/>
    <property type="evidence" value="ECO:0007669"/>
    <property type="project" value="UniProtKB-SubCell"/>
</dbReference>
<gene>
    <name evidence="12" type="ORF">SNE40_017707</name>
</gene>
<dbReference type="PANTHER" id="PTHR46481:SF9">
    <property type="entry name" value="ZINC FINGER BED DOMAIN-CONTAINING PROTEIN 1-LIKE"/>
    <property type="match status" value="1"/>
</dbReference>
<dbReference type="InterPro" id="IPR012337">
    <property type="entry name" value="RNaseH-like_sf"/>
</dbReference>
<keyword evidence="2" id="KW-0479">Metal-binding</keyword>
<protein>
    <recommendedName>
        <fullName evidence="11">BED-type domain-containing protein</fullName>
    </recommendedName>
</protein>
<evidence type="ECO:0000256" key="5">
    <source>
        <dbReference type="ARBA" id="ARBA00023015"/>
    </source>
</evidence>
<evidence type="ECO:0000256" key="9">
    <source>
        <dbReference type="PROSITE-ProRule" id="PRU00027"/>
    </source>
</evidence>
<evidence type="ECO:0000313" key="12">
    <source>
        <dbReference type="EMBL" id="KAK6174430.1"/>
    </source>
</evidence>
<name>A0AAN8JCT2_PATCE</name>
<dbReference type="Proteomes" id="UP001347796">
    <property type="component" value="Unassembled WGS sequence"/>
</dbReference>
<proteinExistence type="predicted"/>
<dbReference type="InterPro" id="IPR003656">
    <property type="entry name" value="Znf_BED"/>
</dbReference>
<evidence type="ECO:0000256" key="10">
    <source>
        <dbReference type="SAM" id="MobiDB-lite"/>
    </source>
</evidence>
<dbReference type="InterPro" id="IPR036236">
    <property type="entry name" value="Znf_C2H2_sf"/>
</dbReference>
<keyword evidence="6" id="KW-0238">DNA-binding</keyword>
<dbReference type="SMART" id="SM00614">
    <property type="entry name" value="ZnF_BED"/>
    <property type="match status" value="1"/>
</dbReference>
<evidence type="ECO:0000256" key="4">
    <source>
        <dbReference type="ARBA" id="ARBA00022833"/>
    </source>
</evidence>
<keyword evidence="13" id="KW-1185">Reference proteome</keyword>
<dbReference type="PROSITE" id="PS50808">
    <property type="entry name" value="ZF_BED"/>
    <property type="match status" value="1"/>
</dbReference>
<evidence type="ECO:0000259" key="11">
    <source>
        <dbReference type="PROSITE" id="PS50808"/>
    </source>
</evidence>
<keyword evidence="4" id="KW-0862">Zinc</keyword>
<dbReference type="Pfam" id="PF05699">
    <property type="entry name" value="Dimer_Tnp_hAT"/>
    <property type="match status" value="1"/>
</dbReference>
<dbReference type="InterPro" id="IPR008906">
    <property type="entry name" value="HATC_C_dom"/>
</dbReference>
<evidence type="ECO:0000313" key="13">
    <source>
        <dbReference type="Proteomes" id="UP001347796"/>
    </source>
</evidence>
<dbReference type="GO" id="GO:0046983">
    <property type="term" value="F:protein dimerization activity"/>
    <property type="evidence" value="ECO:0007669"/>
    <property type="project" value="InterPro"/>
</dbReference>
<reference evidence="12 13" key="1">
    <citation type="submission" date="2024-01" db="EMBL/GenBank/DDBJ databases">
        <title>The genome of the rayed Mediterranean limpet Patella caerulea (Linnaeus, 1758).</title>
        <authorList>
            <person name="Anh-Thu Weber A."/>
            <person name="Halstead-Nussloch G."/>
        </authorList>
    </citation>
    <scope>NUCLEOTIDE SEQUENCE [LARGE SCALE GENOMIC DNA]</scope>
    <source>
        <strain evidence="12">AATW-2023a</strain>
        <tissue evidence="12">Whole specimen</tissue>
    </source>
</reference>
<comment type="caution">
    <text evidence="12">The sequence shown here is derived from an EMBL/GenBank/DDBJ whole genome shotgun (WGS) entry which is preliminary data.</text>
</comment>
<dbReference type="AlphaFoldDB" id="A0AAN8JCT2"/>
<evidence type="ECO:0000256" key="8">
    <source>
        <dbReference type="ARBA" id="ARBA00023242"/>
    </source>
</evidence>
<evidence type="ECO:0000256" key="2">
    <source>
        <dbReference type="ARBA" id="ARBA00022723"/>
    </source>
</evidence>
<evidence type="ECO:0000256" key="1">
    <source>
        <dbReference type="ARBA" id="ARBA00004123"/>
    </source>
</evidence>
<dbReference type="SUPFAM" id="SSF53098">
    <property type="entry name" value="Ribonuclease H-like"/>
    <property type="match status" value="1"/>
</dbReference>
<accession>A0AAN8JCT2</accession>
<evidence type="ECO:0000256" key="7">
    <source>
        <dbReference type="ARBA" id="ARBA00023163"/>
    </source>
</evidence>
<comment type="subcellular location">
    <subcellularLocation>
        <location evidence="1">Nucleus</location>
    </subcellularLocation>
</comment>
<dbReference type="Pfam" id="PF02892">
    <property type="entry name" value="zf-BED"/>
    <property type="match status" value="1"/>
</dbReference>
<keyword evidence="3 9" id="KW-0863">Zinc-finger</keyword>
<dbReference type="PANTHER" id="PTHR46481">
    <property type="entry name" value="ZINC FINGER BED DOMAIN-CONTAINING PROTEIN 4"/>
    <property type="match status" value="1"/>
</dbReference>
<feature type="region of interest" description="Disordered" evidence="10">
    <location>
        <begin position="84"/>
        <end position="109"/>
    </location>
</feature>
<dbReference type="SUPFAM" id="SSF140996">
    <property type="entry name" value="Hermes dimerisation domain"/>
    <property type="match status" value="1"/>
</dbReference>
<sequence>MAQNLDPKNDELQRIVPKKTATISRIWQYFGFAANDTNQNKTLCKICRKVIASKSGNTTNLFCHMKIHHPIQYGELQKTITINPKKQSSDSSITDKDNEKSNASCSSSSCSKQKSIMESMTYDKSSKRWVSLTNSVLGCLAKDMLPFYTCEKDGFKKMLKTFDSRYNLPGRKYFSAAIPKLYQSTHDQVQEEISEALFFAGTTDLWSSRTMKPYMSYTVHYVDKDWNLQSRHLQTVFFPDDHTGENLAHGLKDTLDSWGLKEENQVCLTTDNGSNIVKATQLNNWQRLQCFGHRLHLAVNSGLKDDRIDRAIRITKKVVSSFSYSYKKKRELEKKQIEAELPKHSLITACDTRWGSTQKMIERFLEQERAVQQVLSADRKSVSLIPNWQTIEVLECVNSAISPLAEFTDALSGEKHVSVSMVMPVIALLNDDILSPKPEDVALTTEIKTRILKYMNEKYKDESSRALLNIATFLDPRFKNKFLTDEEKFDTMTKLKLEILEPLEPIVATEGENLEDSPAKKLCLGNLFKRRDRIQETNKDLTPGEIINSEIERYLALPNIDYNSEPLQWWKEHLIIFPKLSSVVKKFLCIPATSCASERLFSVSGQIVSCKRTCLKPDKVDQLVFLSKNLRLD</sequence>
<dbReference type="SUPFAM" id="SSF57667">
    <property type="entry name" value="beta-beta-alpha zinc fingers"/>
    <property type="match status" value="1"/>
</dbReference>
<dbReference type="GO" id="GO:0008270">
    <property type="term" value="F:zinc ion binding"/>
    <property type="evidence" value="ECO:0007669"/>
    <property type="project" value="UniProtKB-KW"/>
</dbReference>
<evidence type="ECO:0000256" key="3">
    <source>
        <dbReference type="ARBA" id="ARBA00022771"/>
    </source>
</evidence>
<keyword evidence="7" id="KW-0804">Transcription</keyword>
<feature type="domain" description="BED-type" evidence="11">
    <location>
        <begin position="21"/>
        <end position="76"/>
    </location>
</feature>
<keyword evidence="8" id="KW-0539">Nucleus</keyword>
<evidence type="ECO:0000256" key="6">
    <source>
        <dbReference type="ARBA" id="ARBA00023125"/>
    </source>
</evidence>